<evidence type="ECO:0000256" key="9">
    <source>
        <dbReference type="SAM" id="Phobius"/>
    </source>
</evidence>
<comment type="subcellular location">
    <subcellularLocation>
        <location evidence="1">Cell membrane</location>
        <topology evidence="1">Multi-pass membrane protein</topology>
    </subcellularLocation>
</comment>
<evidence type="ECO:0000313" key="11">
    <source>
        <dbReference type="Proteomes" id="UP000887540"/>
    </source>
</evidence>
<evidence type="ECO:0000256" key="5">
    <source>
        <dbReference type="ARBA" id="ARBA00023040"/>
    </source>
</evidence>
<reference evidence="12" key="1">
    <citation type="submission" date="2022-11" db="UniProtKB">
        <authorList>
            <consortium name="WormBaseParasite"/>
        </authorList>
    </citation>
    <scope>IDENTIFICATION</scope>
</reference>
<dbReference type="PRINTS" id="PR00237">
    <property type="entry name" value="GPCRRHODOPSN"/>
</dbReference>
<dbReference type="PROSITE" id="PS50262">
    <property type="entry name" value="G_PROTEIN_RECEP_F1_2"/>
    <property type="match status" value="1"/>
</dbReference>
<dbReference type="CDD" id="cd00637">
    <property type="entry name" value="7tm_classA_rhodopsin-like"/>
    <property type="match status" value="1"/>
</dbReference>
<dbReference type="AlphaFoldDB" id="A0A914EBN8"/>
<evidence type="ECO:0000313" key="12">
    <source>
        <dbReference type="WBParaSite" id="ACRNAN_scaffold6682.g14534.t1"/>
    </source>
</evidence>
<evidence type="ECO:0000256" key="6">
    <source>
        <dbReference type="ARBA" id="ARBA00023136"/>
    </source>
</evidence>
<evidence type="ECO:0000256" key="2">
    <source>
        <dbReference type="ARBA" id="ARBA00022475"/>
    </source>
</evidence>
<accession>A0A914EBN8</accession>
<dbReference type="Proteomes" id="UP000887540">
    <property type="component" value="Unplaced"/>
</dbReference>
<proteinExistence type="predicted"/>
<evidence type="ECO:0000259" key="10">
    <source>
        <dbReference type="PROSITE" id="PS50262"/>
    </source>
</evidence>
<keyword evidence="4 9" id="KW-1133">Transmembrane helix</keyword>
<dbReference type="Gene3D" id="1.20.1070.10">
    <property type="entry name" value="Rhodopsin 7-helix transmembrane proteins"/>
    <property type="match status" value="1"/>
</dbReference>
<evidence type="ECO:0000256" key="1">
    <source>
        <dbReference type="ARBA" id="ARBA00004651"/>
    </source>
</evidence>
<dbReference type="GO" id="GO:0005886">
    <property type="term" value="C:plasma membrane"/>
    <property type="evidence" value="ECO:0007669"/>
    <property type="project" value="UniProtKB-SubCell"/>
</dbReference>
<dbReference type="SUPFAM" id="SSF81321">
    <property type="entry name" value="Family A G protein-coupled receptor-like"/>
    <property type="match status" value="1"/>
</dbReference>
<dbReference type="GO" id="GO:0007218">
    <property type="term" value="P:neuropeptide signaling pathway"/>
    <property type="evidence" value="ECO:0007669"/>
    <property type="project" value="TreeGrafter"/>
</dbReference>
<dbReference type="InterPro" id="IPR017452">
    <property type="entry name" value="GPCR_Rhodpsn_7TM"/>
</dbReference>
<dbReference type="WBParaSite" id="ACRNAN_scaffold6682.g14534.t1">
    <property type="protein sequence ID" value="ACRNAN_scaffold6682.g14534.t1"/>
    <property type="gene ID" value="ACRNAN_scaffold6682.g14534"/>
</dbReference>
<keyword evidence="11" id="KW-1185">Reference proteome</keyword>
<feature type="transmembrane region" description="Helical" evidence="9">
    <location>
        <begin position="95"/>
        <end position="113"/>
    </location>
</feature>
<dbReference type="InterPro" id="IPR000276">
    <property type="entry name" value="GPCR_Rhodpsn"/>
</dbReference>
<keyword evidence="8" id="KW-0807">Transducer</keyword>
<keyword evidence="5" id="KW-0297">G-protein coupled receptor</keyword>
<feature type="transmembrane region" description="Helical" evidence="9">
    <location>
        <begin position="205"/>
        <end position="233"/>
    </location>
</feature>
<keyword evidence="3 9" id="KW-0812">Transmembrane</keyword>
<feature type="transmembrane region" description="Helical" evidence="9">
    <location>
        <begin position="6"/>
        <end position="31"/>
    </location>
</feature>
<feature type="transmembrane region" description="Helical" evidence="9">
    <location>
        <begin position="338"/>
        <end position="356"/>
    </location>
</feature>
<organism evidence="11 12">
    <name type="scientific">Acrobeloides nanus</name>
    <dbReference type="NCBI Taxonomy" id="290746"/>
    <lineage>
        <taxon>Eukaryota</taxon>
        <taxon>Metazoa</taxon>
        <taxon>Ecdysozoa</taxon>
        <taxon>Nematoda</taxon>
        <taxon>Chromadorea</taxon>
        <taxon>Rhabditida</taxon>
        <taxon>Tylenchina</taxon>
        <taxon>Cephalobomorpha</taxon>
        <taxon>Cephaloboidea</taxon>
        <taxon>Cephalobidae</taxon>
        <taxon>Acrobeloides</taxon>
    </lineage>
</organism>
<evidence type="ECO:0000256" key="4">
    <source>
        <dbReference type="ARBA" id="ARBA00022989"/>
    </source>
</evidence>
<keyword evidence="6 9" id="KW-0472">Membrane</keyword>
<protein>
    <submittedName>
        <fullName evidence="12">G-protein coupled receptors family 1 profile domain-containing protein</fullName>
    </submittedName>
</protein>
<keyword evidence="2" id="KW-1003">Cell membrane</keyword>
<dbReference type="PANTHER" id="PTHR24230">
    <property type="entry name" value="G-PROTEIN COUPLED RECEPTOR"/>
    <property type="match status" value="1"/>
</dbReference>
<dbReference type="GO" id="GO:0008528">
    <property type="term" value="F:G protein-coupled peptide receptor activity"/>
    <property type="evidence" value="ECO:0007669"/>
    <property type="project" value="TreeGrafter"/>
</dbReference>
<feature type="transmembrane region" description="Helical" evidence="9">
    <location>
        <begin position="302"/>
        <end position="326"/>
    </location>
</feature>
<feature type="transmembrane region" description="Helical" evidence="9">
    <location>
        <begin position="145"/>
        <end position="164"/>
    </location>
</feature>
<evidence type="ECO:0000256" key="8">
    <source>
        <dbReference type="ARBA" id="ARBA00023224"/>
    </source>
</evidence>
<feature type="transmembrane region" description="Helical" evidence="9">
    <location>
        <begin position="52"/>
        <end position="75"/>
    </location>
</feature>
<dbReference type="Pfam" id="PF00001">
    <property type="entry name" value="7tm_1"/>
    <property type="match status" value="1"/>
</dbReference>
<feature type="domain" description="G-protein coupled receptors family 1 profile" evidence="10">
    <location>
        <begin position="22"/>
        <end position="354"/>
    </location>
</feature>
<dbReference type="PANTHER" id="PTHR24230:SF120">
    <property type="entry name" value="G-PROTEIN COUPLED RECEPTOR DAF-38"/>
    <property type="match status" value="1"/>
</dbReference>
<name>A0A914EBN8_9BILA</name>
<keyword evidence="7" id="KW-0675">Receptor</keyword>
<evidence type="ECO:0000256" key="3">
    <source>
        <dbReference type="ARBA" id="ARBA00022692"/>
    </source>
</evidence>
<evidence type="ECO:0000256" key="7">
    <source>
        <dbReference type="ARBA" id="ARBA00023170"/>
    </source>
</evidence>
<sequence>MLTTDWVEIGAIIILLLLSLPLNGIALIRLLKIWRDGRNAVRTKQEITRTGFLWLKIHLTIIDLIVILCYCPSKLGWLISYVWKGGDFLCKGVQYSWLFCFHLMSFAVVSIALDRLRTVYRLMHIEKTGKNIGRSTNQLFLVKKLILFCYIGAALFSLPQWFVWTVEDFGSFSQCTTIWHVERTNIYLKTREHVMEFAGERLYSLIHLLTVFWIPFAILFFAYLYIVVCLYWYSLRPYTVSTGIDSTYLRTSEEDSSENHTLWQKSAPSPSIPISNIVRKSSSVHVPAWRIEMRSRMFHTSIHVIAAYLICWMPYNVLALATFLSSYLQIKISTELEVLRVCVLFNTLLNPFIYGFRKN</sequence>